<name>A0A928VJC0_9CYAN</name>
<proteinExistence type="predicted"/>
<keyword evidence="1" id="KW-0472">Membrane</keyword>
<feature type="transmembrane region" description="Helical" evidence="1">
    <location>
        <begin position="104"/>
        <end position="126"/>
    </location>
</feature>
<evidence type="ECO:0000259" key="2">
    <source>
        <dbReference type="Pfam" id="PF26225"/>
    </source>
</evidence>
<dbReference type="EMBL" id="JADEXQ010000006">
    <property type="protein sequence ID" value="MBE9028722.1"/>
    <property type="molecule type" value="Genomic_DNA"/>
</dbReference>
<sequence length="182" mass="19370">MVATKDGVAGLLGLSSLLLTVLVPGGPIETRSFAHINPLILGGFNTFLTTLSIVSLVLVYFVVQRYVWAFVAAAVCGMSYFLVYVLDLAHIFPVSPDMMPSALFVIELLGTIVSVPLMIVAVQAVLDHRPDQHNAEALKPRRNGAMTIDGAGISQRFIYIALALVGVGFGIITFATHAAMGL</sequence>
<dbReference type="InterPro" id="IPR058364">
    <property type="entry name" value="DUF8051"/>
</dbReference>
<comment type="caution">
    <text evidence="3">The sequence shown here is derived from an EMBL/GenBank/DDBJ whole genome shotgun (WGS) entry which is preliminary data.</text>
</comment>
<reference evidence="3" key="1">
    <citation type="submission" date="2020-10" db="EMBL/GenBank/DDBJ databases">
        <authorList>
            <person name="Castelo-Branco R."/>
            <person name="Eusebio N."/>
            <person name="Adriana R."/>
            <person name="Vieira A."/>
            <person name="Brugerolle De Fraissinette N."/>
            <person name="Rezende De Castro R."/>
            <person name="Schneider M.P."/>
            <person name="Vasconcelos V."/>
            <person name="Leao P.N."/>
        </authorList>
    </citation>
    <scope>NUCLEOTIDE SEQUENCE</scope>
    <source>
        <strain evidence="3">LEGE 11480</strain>
    </source>
</reference>
<accession>A0A928VJC0</accession>
<evidence type="ECO:0000313" key="4">
    <source>
        <dbReference type="Proteomes" id="UP000625316"/>
    </source>
</evidence>
<feature type="domain" description="DUF8051" evidence="2">
    <location>
        <begin position="7"/>
        <end position="134"/>
    </location>
</feature>
<dbReference type="RefSeq" id="WP_264323546.1">
    <property type="nucleotide sequence ID" value="NZ_JADEXQ010000006.1"/>
</dbReference>
<keyword evidence="4" id="KW-1185">Reference proteome</keyword>
<dbReference type="AlphaFoldDB" id="A0A928VJC0"/>
<gene>
    <name evidence="3" type="ORF">IQ266_02980</name>
</gene>
<organism evidence="3 4">
    <name type="scientific">Romeriopsis navalis LEGE 11480</name>
    <dbReference type="NCBI Taxonomy" id="2777977"/>
    <lineage>
        <taxon>Bacteria</taxon>
        <taxon>Bacillati</taxon>
        <taxon>Cyanobacteriota</taxon>
        <taxon>Cyanophyceae</taxon>
        <taxon>Leptolyngbyales</taxon>
        <taxon>Leptolyngbyaceae</taxon>
        <taxon>Romeriopsis</taxon>
        <taxon>Romeriopsis navalis</taxon>
    </lineage>
</organism>
<evidence type="ECO:0000313" key="3">
    <source>
        <dbReference type="EMBL" id="MBE9028722.1"/>
    </source>
</evidence>
<dbReference type="Proteomes" id="UP000625316">
    <property type="component" value="Unassembled WGS sequence"/>
</dbReference>
<feature type="transmembrane region" description="Helical" evidence="1">
    <location>
        <begin position="44"/>
        <end position="63"/>
    </location>
</feature>
<feature type="transmembrane region" description="Helical" evidence="1">
    <location>
        <begin position="157"/>
        <end position="180"/>
    </location>
</feature>
<evidence type="ECO:0000256" key="1">
    <source>
        <dbReference type="SAM" id="Phobius"/>
    </source>
</evidence>
<protein>
    <recommendedName>
        <fullName evidence="2">DUF8051 domain-containing protein</fullName>
    </recommendedName>
</protein>
<feature type="transmembrane region" description="Helical" evidence="1">
    <location>
        <begin position="70"/>
        <end position="92"/>
    </location>
</feature>
<dbReference type="Pfam" id="PF26225">
    <property type="entry name" value="DUF8051"/>
    <property type="match status" value="1"/>
</dbReference>
<keyword evidence="1" id="KW-1133">Transmembrane helix</keyword>
<keyword evidence="1" id="KW-0812">Transmembrane</keyword>